<gene>
    <name evidence="1" type="ORF">GCM10011495_37030</name>
</gene>
<organism evidence="1 2">
    <name type="scientific">Hymenobacter frigidus</name>
    <dbReference type="NCBI Taxonomy" id="1524095"/>
    <lineage>
        <taxon>Bacteria</taxon>
        <taxon>Pseudomonadati</taxon>
        <taxon>Bacteroidota</taxon>
        <taxon>Cytophagia</taxon>
        <taxon>Cytophagales</taxon>
        <taxon>Hymenobacteraceae</taxon>
        <taxon>Hymenobacter</taxon>
    </lineage>
</organism>
<name>A0ABQ2AHS5_9BACT</name>
<reference evidence="2" key="1">
    <citation type="journal article" date="2019" name="Int. J. Syst. Evol. Microbiol.">
        <title>The Global Catalogue of Microorganisms (GCM) 10K type strain sequencing project: providing services to taxonomists for standard genome sequencing and annotation.</title>
        <authorList>
            <consortium name="The Broad Institute Genomics Platform"/>
            <consortium name="The Broad Institute Genome Sequencing Center for Infectious Disease"/>
            <person name="Wu L."/>
            <person name="Ma J."/>
        </authorList>
    </citation>
    <scope>NUCLEOTIDE SEQUENCE [LARGE SCALE GENOMIC DNA]</scope>
    <source>
        <strain evidence="2">CGMCC 1.14966</strain>
    </source>
</reference>
<dbReference type="RefSeq" id="WP_188563585.1">
    <property type="nucleotide sequence ID" value="NZ_BMGY01000057.1"/>
</dbReference>
<proteinExistence type="predicted"/>
<keyword evidence="2" id="KW-1185">Reference proteome</keyword>
<evidence type="ECO:0000313" key="1">
    <source>
        <dbReference type="EMBL" id="GGH90663.1"/>
    </source>
</evidence>
<evidence type="ECO:0000313" key="2">
    <source>
        <dbReference type="Proteomes" id="UP000637774"/>
    </source>
</evidence>
<accession>A0ABQ2AHS5</accession>
<dbReference type="Proteomes" id="UP000637774">
    <property type="component" value="Unassembled WGS sequence"/>
</dbReference>
<comment type="caution">
    <text evidence="1">The sequence shown here is derived from an EMBL/GenBank/DDBJ whole genome shotgun (WGS) entry which is preliminary data.</text>
</comment>
<sequence>MDIIKIGVIGWDDGDGLLHYNITLSNGETTTELSMYGYDDMFKPFGQELADFPQNIESRVKFNSIDDDDLTWDYLQLEVFCYAPNGASAIRIQVRNGYAVPHYHRCEFFVLTEPAVLNRLGQQLKSWNPREGSTFFYK</sequence>
<protein>
    <submittedName>
        <fullName evidence="1">Uncharacterized protein</fullName>
    </submittedName>
</protein>
<dbReference type="EMBL" id="BMGY01000057">
    <property type="protein sequence ID" value="GGH90663.1"/>
    <property type="molecule type" value="Genomic_DNA"/>
</dbReference>